<keyword evidence="2" id="KW-1185">Reference proteome</keyword>
<evidence type="ECO:0000313" key="2">
    <source>
        <dbReference type="Proteomes" id="UP001362999"/>
    </source>
</evidence>
<comment type="caution">
    <text evidence="1">The sequence shown here is derived from an EMBL/GenBank/DDBJ whole genome shotgun (WGS) entry which is preliminary data.</text>
</comment>
<dbReference type="EMBL" id="JAWWNJ010000076">
    <property type="protein sequence ID" value="KAK7006161.1"/>
    <property type="molecule type" value="Genomic_DNA"/>
</dbReference>
<name>A0AAW0AAW4_9AGAR</name>
<dbReference type="Proteomes" id="UP001362999">
    <property type="component" value="Unassembled WGS sequence"/>
</dbReference>
<gene>
    <name evidence="1" type="ORF">R3P38DRAFT_3037022</name>
</gene>
<protein>
    <recommendedName>
        <fullName evidence="3">Secreted protein</fullName>
    </recommendedName>
</protein>
<sequence length="87" mass="9806">MLPSRFKAIFRIFLRRSSSRSCSSVNSTSNVPEHSNVKIPDLASVERIRDSQCMSSHKLPAVERPTSYRRASSVSFVSIPTLTRTLH</sequence>
<accession>A0AAW0AAW4</accession>
<proteinExistence type="predicted"/>
<reference evidence="1 2" key="1">
    <citation type="journal article" date="2024" name="J Genomics">
        <title>Draft genome sequencing and assembly of Favolaschia claudopus CIRM-BRFM 2984 isolated from oak limbs.</title>
        <authorList>
            <person name="Navarro D."/>
            <person name="Drula E."/>
            <person name="Chaduli D."/>
            <person name="Cazenave R."/>
            <person name="Ahrendt S."/>
            <person name="Wang J."/>
            <person name="Lipzen A."/>
            <person name="Daum C."/>
            <person name="Barry K."/>
            <person name="Grigoriev I.V."/>
            <person name="Favel A."/>
            <person name="Rosso M.N."/>
            <person name="Martin F."/>
        </authorList>
    </citation>
    <scope>NUCLEOTIDE SEQUENCE [LARGE SCALE GENOMIC DNA]</scope>
    <source>
        <strain evidence="1 2">CIRM-BRFM 2984</strain>
    </source>
</reference>
<evidence type="ECO:0008006" key="3">
    <source>
        <dbReference type="Google" id="ProtNLM"/>
    </source>
</evidence>
<organism evidence="1 2">
    <name type="scientific">Favolaschia claudopus</name>
    <dbReference type="NCBI Taxonomy" id="2862362"/>
    <lineage>
        <taxon>Eukaryota</taxon>
        <taxon>Fungi</taxon>
        <taxon>Dikarya</taxon>
        <taxon>Basidiomycota</taxon>
        <taxon>Agaricomycotina</taxon>
        <taxon>Agaricomycetes</taxon>
        <taxon>Agaricomycetidae</taxon>
        <taxon>Agaricales</taxon>
        <taxon>Marasmiineae</taxon>
        <taxon>Mycenaceae</taxon>
        <taxon>Favolaschia</taxon>
    </lineage>
</organism>
<dbReference type="AlphaFoldDB" id="A0AAW0AAW4"/>
<evidence type="ECO:0000313" key="1">
    <source>
        <dbReference type="EMBL" id="KAK7006161.1"/>
    </source>
</evidence>